<reference evidence="1 2" key="1">
    <citation type="journal article" date="2024" name="Nat. Commun.">
        <title>Phylogenomics reveals the evolutionary origins of lichenization in chlorophyte algae.</title>
        <authorList>
            <person name="Puginier C."/>
            <person name="Libourel C."/>
            <person name="Otte J."/>
            <person name="Skaloud P."/>
            <person name="Haon M."/>
            <person name="Grisel S."/>
            <person name="Petersen M."/>
            <person name="Berrin J.G."/>
            <person name="Delaux P.M."/>
            <person name="Dal Grande F."/>
            <person name="Keller J."/>
        </authorList>
    </citation>
    <scope>NUCLEOTIDE SEQUENCE [LARGE SCALE GENOMIC DNA]</scope>
    <source>
        <strain evidence="1 2">SAG 2145</strain>
    </source>
</reference>
<evidence type="ECO:0000313" key="2">
    <source>
        <dbReference type="Proteomes" id="UP001438707"/>
    </source>
</evidence>
<dbReference type="EMBL" id="JALJOS010000027">
    <property type="protein sequence ID" value="KAK9824920.1"/>
    <property type="molecule type" value="Genomic_DNA"/>
</dbReference>
<name>A0AAW1QTR3_9CHLO</name>
<evidence type="ECO:0000313" key="1">
    <source>
        <dbReference type="EMBL" id="KAK9824920.1"/>
    </source>
</evidence>
<dbReference type="Proteomes" id="UP001438707">
    <property type="component" value="Unassembled WGS sequence"/>
</dbReference>
<protein>
    <submittedName>
        <fullName evidence="1">Uncharacterized protein</fullName>
    </submittedName>
</protein>
<dbReference type="AlphaFoldDB" id="A0AAW1QTR3"/>
<accession>A0AAW1QTR3</accession>
<keyword evidence="2" id="KW-1185">Reference proteome</keyword>
<gene>
    <name evidence="1" type="ORF">WJX74_006672</name>
</gene>
<proteinExistence type="predicted"/>
<organism evidence="1 2">
    <name type="scientific">Apatococcus lobatus</name>
    <dbReference type="NCBI Taxonomy" id="904363"/>
    <lineage>
        <taxon>Eukaryota</taxon>
        <taxon>Viridiplantae</taxon>
        <taxon>Chlorophyta</taxon>
        <taxon>core chlorophytes</taxon>
        <taxon>Trebouxiophyceae</taxon>
        <taxon>Chlorellales</taxon>
        <taxon>Chlorellaceae</taxon>
        <taxon>Apatococcus</taxon>
    </lineage>
</organism>
<sequence>MTWLRTLEPDDAMCAEKLFGMQTIYTGKQSFMDAVTGTGQSYIVPGGLFRLKLSTHTICETPRCKRVSGGNPSCSLCEHMPAVTAVPRLRTLLCCLWAAPALRIVIWKGFGMQQMRDFVSKALYDEPEAPMPEPFPQQG</sequence>
<comment type="caution">
    <text evidence="1">The sequence shown here is derived from an EMBL/GenBank/DDBJ whole genome shotgun (WGS) entry which is preliminary data.</text>
</comment>